<evidence type="ECO:0000313" key="1">
    <source>
        <dbReference type="EMBL" id="KAE9538922.1"/>
    </source>
</evidence>
<dbReference type="AlphaFoldDB" id="A0A6G0TU99"/>
<dbReference type="Proteomes" id="UP000475862">
    <property type="component" value="Unassembled WGS sequence"/>
</dbReference>
<gene>
    <name evidence="1" type="ORF">AGLY_005504</name>
</gene>
<proteinExistence type="predicted"/>
<comment type="caution">
    <text evidence="1">The sequence shown here is derived from an EMBL/GenBank/DDBJ whole genome shotgun (WGS) entry which is preliminary data.</text>
</comment>
<accession>A0A6G0TU99</accession>
<sequence length="252" mass="29322">MGSAEKKKLLLVNLLFQYSIILPSLSNAARAHKRATHAAAAADEAVNTAPHTSHGLRDYRCTETTDVAILLNINSRKSVDVLVKYHCANLELDSTHHKNFRVEGCFIIIQVSPIWQCIEIRRKGFVLNPYRHRPNSYSGITYKFISNKSYVDYVYSRIVLTLKWLFEDKKKHKKMTIQAIPSNIIKICSNTNKKQEIMMNYEMASIHKHDYTPIYIKRFSQCHIMIIVDIDFYEQNFSHYSSVITYTLDRQK</sequence>
<reference evidence="1 2" key="1">
    <citation type="submission" date="2019-08" db="EMBL/GenBank/DDBJ databases">
        <title>The genome of the soybean aphid Biotype 1, its phylome, world population structure and adaptation to the North American continent.</title>
        <authorList>
            <person name="Giordano R."/>
            <person name="Donthu R.K."/>
            <person name="Hernandez A.G."/>
            <person name="Wright C.L."/>
            <person name="Zimin A.V."/>
        </authorList>
    </citation>
    <scope>NUCLEOTIDE SEQUENCE [LARGE SCALE GENOMIC DNA]</scope>
    <source>
        <tissue evidence="1">Whole aphids</tissue>
    </source>
</reference>
<organism evidence="1 2">
    <name type="scientific">Aphis glycines</name>
    <name type="common">Soybean aphid</name>
    <dbReference type="NCBI Taxonomy" id="307491"/>
    <lineage>
        <taxon>Eukaryota</taxon>
        <taxon>Metazoa</taxon>
        <taxon>Ecdysozoa</taxon>
        <taxon>Arthropoda</taxon>
        <taxon>Hexapoda</taxon>
        <taxon>Insecta</taxon>
        <taxon>Pterygota</taxon>
        <taxon>Neoptera</taxon>
        <taxon>Paraneoptera</taxon>
        <taxon>Hemiptera</taxon>
        <taxon>Sternorrhyncha</taxon>
        <taxon>Aphidomorpha</taxon>
        <taxon>Aphidoidea</taxon>
        <taxon>Aphididae</taxon>
        <taxon>Aphidini</taxon>
        <taxon>Aphis</taxon>
        <taxon>Aphis</taxon>
    </lineage>
</organism>
<evidence type="ECO:0000313" key="2">
    <source>
        <dbReference type="Proteomes" id="UP000475862"/>
    </source>
</evidence>
<name>A0A6G0TU99_APHGL</name>
<keyword evidence="2" id="KW-1185">Reference proteome</keyword>
<dbReference type="EMBL" id="VYZN01000015">
    <property type="protein sequence ID" value="KAE9538922.1"/>
    <property type="molecule type" value="Genomic_DNA"/>
</dbReference>
<protein>
    <submittedName>
        <fullName evidence="1">Uncharacterized protein</fullName>
    </submittedName>
</protein>